<name>A0A7S2Z4J2_9CHLO</name>
<dbReference type="EMBL" id="HBHU01008599">
    <property type="protein sequence ID" value="CAE0021814.1"/>
    <property type="molecule type" value="Transcribed_RNA"/>
</dbReference>
<organism evidence="1">
    <name type="scientific">Chloropicon laureae</name>
    <dbReference type="NCBI Taxonomy" id="464258"/>
    <lineage>
        <taxon>Eukaryota</taxon>
        <taxon>Viridiplantae</taxon>
        <taxon>Chlorophyta</taxon>
        <taxon>Chloropicophyceae</taxon>
        <taxon>Chloropicales</taxon>
        <taxon>Chloropicaceae</taxon>
        <taxon>Chloropicon</taxon>
    </lineage>
</organism>
<gene>
    <name evidence="1" type="ORF">CLAU1311_LOCUS5581</name>
</gene>
<dbReference type="AlphaFoldDB" id="A0A7S2Z4J2"/>
<accession>A0A7S2Z4J2</accession>
<evidence type="ECO:0000313" key="1">
    <source>
        <dbReference type="EMBL" id="CAE0021814.1"/>
    </source>
</evidence>
<sequence>MDSEEISEMRDAPEFFAMYKSLGGSADEVEYRRRLKSFFLHTLYSVLGYDPVICRLPPTATQDEKGYRFYASREEAMLAFMEAEQVTYDEYLLIFRSVDNVHAYT</sequence>
<protein>
    <submittedName>
        <fullName evidence="1">Uncharacterized protein</fullName>
    </submittedName>
</protein>
<proteinExistence type="predicted"/>
<reference evidence="1" key="1">
    <citation type="submission" date="2021-01" db="EMBL/GenBank/DDBJ databases">
        <authorList>
            <person name="Corre E."/>
            <person name="Pelletier E."/>
            <person name="Niang G."/>
            <person name="Scheremetjew M."/>
            <person name="Finn R."/>
            <person name="Kale V."/>
            <person name="Holt S."/>
            <person name="Cochrane G."/>
            <person name="Meng A."/>
            <person name="Brown T."/>
            <person name="Cohen L."/>
        </authorList>
    </citation>
    <scope>NUCLEOTIDE SEQUENCE</scope>
    <source>
        <strain evidence="1">RCC856</strain>
    </source>
</reference>